<feature type="compositionally biased region" description="Polar residues" evidence="1">
    <location>
        <begin position="291"/>
        <end position="315"/>
    </location>
</feature>
<dbReference type="InParanoid" id="A0A078ADW3"/>
<evidence type="ECO:0000256" key="1">
    <source>
        <dbReference type="SAM" id="MobiDB-lite"/>
    </source>
</evidence>
<protein>
    <submittedName>
        <fullName evidence="2">Uncharacterized protein</fullName>
    </submittedName>
</protein>
<accession>A0A078ADW3</accession>
<name>A0A078ADW3_STYLE</name>
<proteinExistence type="predicted"/>
<sequence length="374" mass="43760">MSAVDKIQKNIQYMQEHTDKFNYPSTQNFLENIHSRKAQLFPNSVKQMSPLVFNQNSEQSRDMFPSLERKVYDYNSNQNEGTPRSNNKSVNLNNNPYNSRLKEQLKKNQNMINAQQSYNFQHNYSSRLKESSRRKLNKIKQLKNKELLLSIDEETQSKRFAFSELGNNQPPQQQQYINEQSSQIQGIIQRVDTSNTQRQKNRVNLNVKRGLFTNELDVQQMFGFSDRKASRIIGKSIRVLDQPPLPIATKDIELTSRLLQNKVTGVSFYMKDLNELKKLELKRRPRKAKTSDQNKTTIQSIQKTPLSYQRPQQSPRINEVDQNGQEVQLSMNDQIQLNKINKPIGQRNNNIAQTDSDELKSKQKYKLQEVFLDT</sequence>
<reference evidence="2 3" key="1">
    <citation type="submission" date="2014-06" db="EMBL/GenBank/DDBJ databases">
        <authorList>
            <person name="Swart Estienne"/>
        </authorList>
    </citation>
    <scope>NUCLEOTIDE SEQUENCE [LARGE SCALE GENOMIC DNA]</scope>
    <source>
        <strain evidence="2 3">130c</strain>
    </source>
</reference>
<feature type="region of interest" description="Disordered" evidence="1">
    <location>
        <begin position="282"/>
        <end position="315"/>
    </location>
</feature>
<keyword evidence="3" id="KW-1185">Reference proteome</keyword>
<dbReference type="Proteomes" id="UP000039865">
    <property type="component" value="Unassembled WGS sequence"/>
</dbReference>
<evidence type="ECO:0000313" key="3">
    <source>
        <dbReference type="Proteomes" id="UP000039865"/>
    </source>
</evidence>
<dbReference type="AlphaFoldDB" id="A0A078ADW3"/>
<evidence type="ECO:0000313" key="2">
    <source>
        <dbReference type="EMBL" id="CDW79727.1"/>
    </source>
</evidence>
<gene>
    <name evidence="2" type="primary">Contig9109.g9748</name>
    <name evidence="2" type="ORF">STYLEM_8718</name>
</gene>
<feature type="compositionally biased region" description="Low complexity" evidence="1">
    <location>
        <begin position="85"/>
        <end position="97"/>
    </location>
</feature>
<feature type="compositionally biased region" description="Polar residues" evidence="1">
    <location>
        <begin position="75"/>
        <end position="84"/>
    </location>
</feature>
<dbReference type="EMBL" id="CCKQ01008286">
    <property type="protein sequence ID" value="CDW79727.1"/>
    <property type="molecule type" value="Genomic_DNA"/>
</dbReference>
<feature type="region of interest" description="Disordered" evidence="1">
    <location>
        <begin position="75"/>
        <end position="97"/>
    </location>
</feature>
<organism evidence="2 3">
    <name type="scientific">Stylonychia lemnae</name>
    <name type="common">Ciliate</name>
    <dbReference type="NCBI Taxonomy" id="5949"/>
    <lineage>
        <taxon>Eukaryota</taxon>
        <taxon>Sar</taxon>
        <taxon>Alveolata</taxon>
        <taxon>Ciliophora</taxon>
        <taxon>Intramacronucleata</taxon>
        <taxon>Spirotrichea</taxon>
        <taxon>Stichotrichia</taxon>
        <taxon>Sporadotrichida</taxon>
        <taxon>Oxytrichidae</taxon>
        <taxon>Stylonychinae</taxon>
        <taxon>Stylonychia</taxon>
    </lineage>
</organism>